<evidence type="ECO:0000259" key="11">
    <source>
        <dbReference type="PROSITE" id="PS50835"/>
    </source>
</evidence>
<keyword evidence="5 10" id="KW-0472">Membrane</keyword>
<evidence type="ECO:0000256" key="8">
    <source>
        <dbReference type="ARBA" id="ARBA00023319"/>
    </source>
</evidence>
<evidence type="ECO:0000256" key="3">
    <source>
        <dbReference type="ARBA" id="ARBA00022737"/>
    </source>
</evidence>
<dbReference type="InterPro" id="IPR013162">
    <property type="entry name" value="CD80_C2-set"/>
</dbReference>
<dbReference type="PANTHER" id="PTHR11973:SF18">
    <property type="entry name" value="CELL SURFACE GLYCOPROTEIN MUC18"/>
    <property type="match status" value="1"/>
</dbReference>
<dbReference type="SUPFAM" id="SSF48726">
    <property type="entry name" value="Immunoglobulin"/>
    <property type="match status" value="5"/>
</dbReference>
<dbReference type="InterPro" id="IPR013783">
    <property type="entry name" value="Ig-like_fold"/>
</dbReference>
<protein>
    <submittedName>
        <fullName evidence="13">Cell surface glycoprotein MUC18 isoform X1</fullName>
    </submittedName>
</protein>
<dbReference type="InterPro" id="IPR003598">
    <property type="entry name" value="Ig_sub2"/>
</dbReference>
<dbReference type="PANTHER" id="PTHR11973">
    <property type="entry name" value="CELL SURFACE GLYCOPROTEIN MUC18-RELATED"/>
    <property type="match status" value="1"/>
</dbReference>
<evidence type="ECO:0000256" key="2">
    <source>
        <dbReference type="ARBA" id="ARBA00022692"/>
    </source>
</evidence>
<dbReference type="KEGG" id="asn:102370618"/>
<dbReference type="PROSITE" id="PS50835">
    <property type="entry name" value="IG_LIKE"/>
    <property type="match status" value="4"/>
</dbReference>
<feature type="region of interest" description="Disordered" evidence="9">
    <location>
        <begin position="23"/>
        <end position="62"/>
    </location>
</feature>
<keyword evidence="8" id="KW-0393">Immunoglobulin domain</keyword>
<dbReference type="AlphaFoldDB" id="A0A3Q0GC74"/>
<feature type="transmembrane region" description="Helical" evidence="10">
    <location>
        <begin position="659"/>
        <end position="682"/>
    </location>
</feature>
<dbReference type="RefSeq" id="XP_025055763.1">
    <property type="nucleotide sequence ID" value="XM_025199978.1"/>
</dbReference>
<dbReference type="Pfam" id="PF00047">
    <property type="entry name" value="ig"/>
    <property type="match status" value="1"/>
</dbReference>
<gene>
    <name evidence="13" type="primary">MCAM</name>
</gene>
<keyword evidence="7" id="KW-0325">Glycoprotein</keyword>
<dbReference type="Proteomes" id="UP000189705">
    <property type="component" value="Unplaced"/>
</dbReference>
<feature type="region of interest" description="Disordered" evidence="9">
    <location>
        <begin position="719"/>
        <end position="746"/>
    </location>
</feature>
<dbReference type="InterPro" id="IPR003599">
    <property type="entry name" value="Ig_sub"/>
</dbReference>
<organism evidence="12 13">
    <name type="scientific">Alligator sinensis</name>
    <name type="common">Chinese alligator</name>
    <dbReference type="NCBI Taxonomy" id="38654"/>
    <lineage>
        <taxon>Eukaryota</taxon>
        <taxon>Metazoa</taxon>
        <taxon>Chordata</taxon>
        <taxon>Craniata</taxon>
        <taxon>Vertebrata</taxon>
        <taxon>Euteleostomi</taxon>
        <taxon>Archelosauria</taxon>
        <taxon>Archosauria</taxon>
        <taxon>Crocodylia</taxon>
        <taxon>Alligatoridae</taxon>
        <taxon>Alligatorinae</taxon>
        <taxon>Alligator</taxon>
    </lineage>
</organism>
<dbReference type="InterPro" id="IPR013106">
    <property type="entry name" value="Ig_V-set"/>
</dbReference>
<evidence type="ECO:0000256" key="5">
    <source>
        <dbReference type="ARBA" id="ARBA00023136"/>
    </source>
</evidence>
<dbReference type="InterPro" id="IPR013151">
    <property type="entry name" value="Immunoglobulin_dom"/>
</dbReference>
<evidence type="ECO:0000256" key="1">
    <source>
        <dbReference type="ARBA" id="ARBA00004479"/>
    </source>
</evidence>
<proteinExistence type="predicted"/>
<dbReference type="GeneID" id="102370618"/>
<dbReference type="InterPro" id="IPR007110">
    <property type="entry name" value="Ig-like_dom"/>
</dbReference>
<dbReference type="SMART" id="SM00409">
    <property type="entry name" value="IG"/>
    <property type="match status" value="4"/>
</dbReference>
<keyword evidence="4 10" id="KW-1133">Transmembrane helix</keyword>
<dbReference type="InParanoid" id="A0A3Q0GC74"/>
<feature type="domain" description="Ig-like" evidence="11">
    <location>
        <begin position="460"/>
        <end position="541"/>
    </location>
</feature>
<dbReference type="Pfam" id="PF13927">
    <property type="entry name" value="Ig_3"/>
    <property type="match status" value="2"/>
</dbReference>
<dbReference type="Pfam" id="PF07686">
    <property type="entry name" value="V-set"/>
    <property type="match status" value="1"/>
</dbReference>
<keyword evidence="6" id="KW-1015">Disulfide bond</keyword>
<dbReference type="InterPro" id="IPR036179">
    <property type="entry name" value="Ig-like_dom_sf"/>
</dbReference>
<reference evidence="13" key="1">
    <citation type="submission" date="2025-08" db="UniProtKB">
        <authorList>
            <consortium name="RefSeq"/>
        </authorList>
    </citation>
    <scope>IDENTIFICATION</scope>
</reference>
<evidence type="ECO:0000256" key="9">
    <source>
        <dbReference type="SAM" id="MobiDB-lite"/>
    </source>
</evidence>
<feature type="domain" description="Ig-like" evidence="11">
    <location>
        <begin position="548"/>
        <end position="635"/>
    </location>
</feature>
<evidence type="ECO:0000313" key="13">
    <source>
        <dbReference type="RefSeq" id="XP_025055763.1"/>
    </source>
</evidence>
<evidence type="ECO:0000256" key="7">
    <source>
        <dbReference type="ARBA" id="ARBA00023180"/>
    </source>
</evidence>
<sequence length="746" mass="81531">MPGEQLVRPPPLLHLACTHLASGGNLKPTAGTQAKDRGSEGAPRGGHRAQHPTALEARSPQARRGKAAWRCEHCRERRLLICRELVGAAPSQTLEEIISGARSLECAIVLHRRPAEQTCQRGHGNPGNPDTGYASKVEVSTPSVVEVDLGHTAMLPCSFFILPDSNITYVYWSYIPRSSRTKVYSWVQGKVFVDDSPYVGRVSMDDTFTLAITQTTLQDARVFVCQVGAGSLGVGENRTELRVYKAPEPPEIHANEAGISVGTRESQEIAECVVRNSFPGPNITWLKDGHRLHPEDDKVKIMDTRTQEASGLFTARSRLLAHVPRQDRHAYFQCQAHYLLAGGDRQAQSPKVQVHIFYPTENVSLAIDAPRPQVKEGDHVALRCQGDGNPPPEYSFFRVQNNTATGEEEEQELSGKADKGVLSLGKVHKENTGHYRCKGLDLDTMETLTADAELVVNYIEGLKVTKESPEPVLEGHNLTLTCEARGSRPLAFHWHKDKKGKALGSGQQLQLSNIMREAAGNYICEVTMPGVQGLSRNKQVLVVVYGKPQVSVEKPGVPVQENELVTLTCTALAQPEPSITWSANGTVQNRTENYSVVSNLTVQVTSKLMRSGINCTATNYLGVVTHHVHLERRMTPTTPTTTAPAGNATAEQKPQESKGVIIVAVIVCILVLAVLGAVLYFLHKKGKIPCGRTGKQDITKPDARKDEVVVEVKSDKLPEEAGLLQATNGDQKPAGDQGEKYIDLRH</sequence>
<comment type="subcellular location">
    <subcellularLocation>
        <location evidence="1">Membrane</location>
        <topology evidence="1">Single-pass type I membrane protein</topology>
    </subcellularLocation>
</comment>
<evidence type="ECO:0000256" key="10">
    <source>
        <dbReference type="SAM" id="Phobius"/>
    </source>
</evidence>
<dbReference type="GO" id="GO:0005055">
    <property type="term" value="F:laminin receptor activity"/>
    <property type="evidence" value="ECO:0007669"/>
    <property type="project" value="TreeGrafter"/>
</dbReference>
<dbReference type="STRING" id="38654.A0A3Q0GC74"/>
<keyword evidence="2 10" id="KW-0812">Transmembrane</keyword>
<dbReference type="CTD" id="4162"/>
<dbReference type="Pfam" id="PF08205">
    <property type="entry name" value="C2-set_2"/>
    <property type="match status" value="1"/>
</dbReference>
<evidence type="ECO:0000256" key="4">
    <source>
        <dbReference type="ARBA" id="ARBA00022989"/>
    </source>
</evidence>
<feature type="compositionally biased region" description="Basic and acidic residues" evidence="9">
    <location>
        <begin position="737"/>
        <end position="746"/>
    </location>
</feature>
<feature type="domain" description="Ig-like" evidence="11">
    <location>
        <begin position="250"/>
        <end position="336"/>
    </location>
</feature>
<dbReference type="CDD" id="cd00096">
    <property type="entry name" value="Ig"/>
    <property type="match status" value="1"/>
</dbReference>
<dbReference type="SMART" id="SM00408">
    <property type="entry name" value="IGc2"/>
    <property type="match status" value="3"/>
</dbReference>
<name>A0A3Q0GC74_ALLSI</name>
<evidence type="ECO:0000256" key="6">
    <source>
        <dbReference type="ARBA" id="ARBA00023157"/>
    </source>
</evidence>
<keyword evidence="3" id="KW-0677">Repeat</keyword>
<feature type="domain" description="Ig-like" evidence="11">
    <location>
        <begin position="350"/>
        <end position="449"/>
    </location>
</feature>
<dbReference type="GO" id="GO:0005886">
    <property type="term" value="C:plasma membrane"/>
    <property type="evidence" value="ECO:0007669"/>
    <property type="project" value="TreeGrafter"/>
</dbReference>
<dbReference type="FunCoup" id="A0A3Q0GC74">
    <property type="interactions" value="164"/>
</dbReference>
<keyword evidence="12" id="KW-1185">Reference proteome</keyword>
<dbReference type="InterPro" id="IPR051116">
    <property type="entry name" value="Surface_Rcpt/Adhesion_Mol"/>
</dbReference>
<dbReference type="Gene3D" id="2.60.40.10">
    <property type="entry name" value="Immunoglobulins"/>
    <property type="match status" value="5"/>
</dbReference>
<accession>A0A3Q0GC74</accession>
<evidence type="ECO:0000313" key="12">
    <source>
        <dbReference type="Proteomes" id="UP000189705"/>
    </source>
</evidence>